<evidence type="ECO:0000313" key="3">
    <source>
        <dbReference type="WBParaSite" id="ACRNAN_scaffold3601.g10203.t1"/>
    </source>
</evidence>
<dbReference type="WBParaSite" id="ACRNAN_scaffold3601.g10203.t1">
    <property type="protein sequence ID" value="ACRNAN_scaffold3601.g10203.t1"/>
    <property type="gene ID" value="ACRNAN_scaffold3601.g10203"/>
</dbReference>
<reference evidence="3" key="1">
    <citation type="submission" date="2022-11" db="UniProtKB">
        <authorList>
            <consortium name="WormBaseParasite"/>
        </authorList>
    </citation>
    <scope>IDENTIFICATION</scope>
</reference>
<name>A0A914DRT8_9BILA</name>
<evidence type="ECO:0000256" key="1">
    <source>
        <dbReference type="SAM" id="Phobius"/>
    </source>
</evidence>
<keyword evidence="1" id="KW-1133">Transmembrane helix</keyword>
<sequence>MIVIEKRSPNNFFVQDMLSSVYGLVNKNLLVFEARQKLADIKTLKNEVERFEFKNITRSANSKTNGVLKDAEHETPICQVKEWNEYRMNEHYHPDYEHLLQKSEPPMLSKIGKHVIPIAKDWRQHWLLFLLASLLVFSVIGITILNYMWLVSKKGEASPEIHENPSNMPAMLSTVLPMLDVSATNQYCNSNLYEGIFIDEGSPITETKILPADTCSCDRGTMWFYNFTKKPIIHYELFTTHGDPDHCEDFCMCDSGNGCYRPKNISNYKAVFLYHCGKSCQFFSTFEPPFLDDYANEIKTSGDKYVQVDSIGCNGCDSLKRRRTCNKQSIIDNLRITPSGTGAEITWSVTSNFSIVDLRVYHYNLNTLDDSNMKPIFDQEDSLSPTYVPNLIPDINYTLTVYFYPDRRSHVKPKKWSIAFNRDFRTGLQFK</sequence>
<dbReference type="AlphaFoldDB" id="A0A914DRT8"/>
<accession>A0A914DRT8</accession>
<proteinExistence type="predicted"/>
<feature type="transmembrane region" description="Helical" evidence="1">
    <location>
        <begin position="126"/>
        <end position="149"/>
    </location>
</feature>
<keyword evidence="1" id="KW-0812">Transmembrane</keyword>
<keyword evidence="2" id="KW-1185">Reference proteome</keyword>
<evidence type="ECO:0000313" key="2">
    <source>
        <dbReference type="Proteomes" id="UP000887540"/>
    </source>
</evidence>
<organism evidence="2 3">
    <name type="scientific">Acrobeloides nanus</name>
    <dbReference type="NCBI Taxonomy" id="290746"/>
    <lineage>
        <taxon>Eukaryota</taxon>
        <taxon>Metazoa</taxon>
        <taxon>Ecdysozoa</taxon>
        <taxon>Nematoda</taxon>
        <taxon>Chromadorea</taxon>
        <taxon>Rhabditida</taxon>
        <taxon>Tylenchina</taxon>
        <taxon>Cephalobomorpha</taxon>
        <taxon>Cephaloboidea</taxon>
        <taxon>Cephalobidae</taxon>
        <taxon>Acrobeloides</taxon>
    </lineage>
</organism>
<keyword evidence="1" id="KW-0472">Membrane</keyword>
<protein>
    <submittedName>
        <fullName evidence="3">Fibronectin type-III domain-containing protein</fullName>
    </submittedName>
</protein>
<dbReference type="Proteomes" id="UP000887540">
    <property type="component" value="Unplaced"/>
</dbReference>